<evidence type="ECO:0000313" key="4">
    <source>
        <dbReference type="EMBL" id="BBX23601.1"/>
    </source>
</evidence>
<dbReference type="SUPFAM" id="SSF52540">
    <property type="entry name" value="P-loop containing nucleoside triphosphate hydrolases"/>
    <property type="match status" value="1"/>
</dbReference>
<protein>
    <submittedName>
        <fullName evidence="4">Cyclase</fullName>
    </submittedName>
</protein>
<dbReference type="PANTHER" id="PTHR16305:SF28">
    <property type="entry name" value="GUANYLATE CYCLASE DOMAIN-CONTAINING PROTEIN"/>
    <property type="match status" value="1"/>
</dbReference>
<evidence type="ECO:0000256" key="1">
    <source>
        <dbReference type="ARBA" id="ARBA00022741"/>
    </source>
</evidence>
<reference evidence="4 5" key="1">
    <citation type="journal article" date="2019" name="Emerg. Microbes Infect.">
        <title>Comprehensive subspecies identification of 175 nontuberculous mycobacteria species based on 7547 genomic profiles.</title>
        <authorList>
            <person name="Matsumoto Y."/>
            <person name="Kinjo T."/>
            <person name="Motooka D."/>
            <person name="Nabeya D."/>
            <person name="Jung N."/>
            <person name="Uechi K."/>
            <person name="Horii T."/>
            <person name="Iida T."/>
            <person name="Fujita J."/>
            <person name="Nakamura S."/>
        </authorList>
    </citation>
    <scope>NUCLEOTIDE SEQUENCE [LARGE SCALE GENOMIC DNA]</scope>
    <source>
        <strain evidence="4 5">JCM 12143</strain>
    </source>
</reference>
<dbReference type="Proteomes" id="UP000467636">
    <property type="component" value="Chromosome"/>
</dbReference>
<dbReference type="CDD" id="cd07302">
    <property type="entry name" value="CHD"/>
    <property type="match status" value="1"/>
</dbReference>
<dbReference type="InterPro" id="IPR027417">
    <property type="entry name" value="P-loop_NTPase"/>
</dbReference>
<dbReference type="Gene3D" id="3.30.70.1230">
    <property type="entry name" value="Nucleotide cyclase"/>
    <property type="match status" value="1"/>
</dbReference>
<dbReference type="Pfam" id="PF00211">
    <property type="entry name" value="Guanylate_cyc"/>
    <property type="match status" value="1"/>
</dbReference>
<evidence type="ECO:0000313" key="5">
    <source>
        <dbReference type="Proteomes" id="UP000467636"/>
    </source>
</evidence>
<dbReference type="Pfam" id="PF13240">
    <property type="entry name" value="Zn_Ribbon_1"/>
    <property type="match status" value="1"/>
</dbReference>
<name>A0AAD1HZR6_9MYCO</name>
<organism evidence="4 5">
    <name type="scientific">Mycolicibacter terrae</name>
    <dbReference type="NCBI Taxonomy" id="1788"/>
    <lineage>
        <taxon>Bacteria</taxon>
        <taxon>Bacillati</taxon>
        <taxon>Actinomycetota</taxon>
        <taxon>Actinomycetes</taxon>
        <taxon>Mycobacteriales</taxon>
        <taxon>Mycobacteriaceae</taxon>
        <taxon>Mycolicibacter</taxon>
    </lineage>
</organism>
<dbReference type="PROSITE" id="PS50125">
    <property type="entry name" value="GUANYLATE_CYCLASE_2"/>
    <property type="match status" value="1"/>
</dbReference>
<dbReference type="GO" id="GO:0005737">
    <property type="term" value="C:cytoplasm"/>
    <property type="evidence" value="ECO:0007669"/>
    <property type="project" value="TreeGrafter"/>
</dbReference>
<dbReference type="RefSeq" id="WP_085262454.1">
    <property type="nucleotide sequence ID" value="NZ_AP022564.1"/>
</dbReference>
<keyword evidence="1" id="KW-0547">Nucleotide-binding</keyword>
<dbReference type="GO" id="GO:0005524">
    <property type="term" value="F:ATP binding"/>
    <property type="evidence" value="ECO:0007669"/>
    <property type="project" value="UniProtKB-KW"/>
</dbReference>
<dbReference type="AlphaFoldDB" id="A0AAD1HZR6"/>
<keyword evidence="5" id="KW-1185">Reference proteome</keyword>
<dbReference type="GO" id="GO:0035556">
    <property type="term" value="P:intracellular signal transduction"/>
    <property type="evidence" value="ECO:0007669"/>
    <property type="project" value="InterPro"/>
</dbReference>
<dbReference type="InterPro" id="IPR029787">
    <property type="entry name" value="Nucleotide_cyclase"/>
</dbReference>
<dbReference type="InterPro" id="IPR001054">
    <property type="entry name" value="A/G_cyclase"/>
</dbReference>
<sequence>MTACPTCGTELRENAKFCSECGVSAAPAHRPAEYKQVTVLFADVVHSMDIAAAVGAERLREIMSDLFGRCAAVLRRYGGTVEKFIGDAIMAVFGAPVALEDHAFRACLAALDIQQQARGLADEVQRQDGIALRLRVGLNSGRVVAGELGSNPLTYTAIGEQVGLAQRMESVAPPGGVMLSASTARLVEDVAALGELEFVHIKGAAEPVPARQLLGASSEYRRDGRQDPALVGRSWEMGALTGMLDAAIDGTGCVVGVVGPPGIGKSRMAREVVAVAQGRAVEVFTTYCESHASEISFHTVTALLRTALGITLLGAEAARALVRERAPDADPQDLLLLDDLLGIRDGSVELPIIDPDARRRRLTRLINAVSLARTTPALFVIEDVHWIDEVSEFLLADFLAVIPQTPSLVMITYRPEYRGALTRAPNSQTITLAPLSPSQSATLATELFGSHPSVAALCRRVVERAAGNPFFAEEIVRDLAERGVLSGARGDYSCEVDDDGVVVPATLQATITARIDRLDPAAKQTLNAAAVIGLRFSADQLTLLRGEPEVGQLIAAELVEQVRFTPRAEYAFHHPLIRTVAYESQLKSDRAELHRRLASAIEQRHPDALDENAALIAEHLEAAADLSVAFGWHMRAGAWAQHRDIRAARVSWDHARSVADRLPTGDPGRTSMRIAPRTLLCASTSWVSGSVADAGFEELHELCTAVDDKLSLAIGMAGLMTVLIFHSRYVEASRLASDCSRLLELIGDPMLTVALAVAPCNIKVQAGEAAEGLRLAQRVIDLADGDPAMGNLVIGSPLAVALMFRGSGRYCLGLRGWREDLDQALVMARRVDARTYVTVVLGKYGVAVHARVVLPDSAADRDTAQALEMAEHSGDDYAVDTARLCRGLILINQGGTRHGAGMALLTQYRDAYLQHGYAQSAVRFFETELARERARAGDIDDAIEIARVAVDYLFDVGDMLVPGEATRVFVESLLQRGSKADLAEAQAAIDRLAAAPTDAGYALFDVPLLRLRALLARANGDEVGYRDYADRYLKRATEVGYEGHMALAEAMT</sequence>
<gene>
    <name evidence="4" type="ORF">MTER_30120</name>
</gene>
<evidence type="ECO:0000259" key="3">
    <source>
        <dbReference type="PROSITE" id="PS50125"/>
    </source>
</evidence>
<dbReference type="Pfam" id="PF13191">
    <property type="entry name" value="AAA_16"/>
    <property type="match status" value="1"/>
</dbReference>
<feature type="domain" description="Guanylate cyclase" evidence="3">
    <location>
        <begin position="38"/>
        <end position="169"/>
    </location>
</feature>
<dbReference type="Gene3D" id="3.40.50.300">
    <property type="entry name" value="P-loop containing nucleotide triphosphate hydrolases"/>
    <property type="match status" value="1"/>
</dbReference>
<dbReference type="GO" id="GO:0009190">
    <property type="term" value="P:cyclic nucleotide biosynthetic process"/>
    <property type="evidence" value="ECO:0007669"/>
    <property type="project" value="InterPro"/>
</dbReference>
<proteinExistence type="predicted"/>
<dbReference type="PANTHER" id="PTHR16305">
    <property type="entry name" value="TESTICULAR SOLUBLE ADENYLYL CYCLASE"/>
    <property type="match status" value="1"/>
</dbReference>
<keyword evidence="2" id="KW-0067">ATP-binding</keyword>
<dbReference type="InterPro" id="IPR026870">
    <property type="entry name" value="Zinc_ribbon_dom"/>
</dbReference>
<dbReference type="GO" id="GO:0004016">
    <property type="term" value="F:adenylate cyclase activity"/>
    <property type="evidence" value="ECO:0007669"/>
    <property type="project" value="UniProtKB-ARBA"/>
</dbReference>
<evidence type="ECO:0000256" key="2">
    <source>
        <dbReference type="ARBA" id="ARBA00022840"/>
    </source>
</evidence>
<dbReference type="InterPro" id="IPR041664">
    <property type="entry name" value="AAA_16"/>
</dbReference>
<dbReference type="SMART" id="SM00044">
    <property type="entry name" value="CYCc"/>
    <property type="match status" value="1"/>
</dbReference>
<accession>A0AAD1HZR6</accession>
<dbReference type="EMBL" id="AP022564">
    <property type="protein sequence ID" value="BBX23601.1"/>
    <property type="molecule type" value="Genomic_DNA"/>
</dbReference>
<dbReference type="SUPFAM" id="SSF55073">
    <property type="entry name" value="Nucleotide cyclase"/>
    <property type="match status" value="1"/>
</dbReference>